<reference evidence="3" key="1">
    <citation type="submission" date="2020-10" db="EMBL/GenBank/DDBJ databases">
        <authorList>
            <person name="Gilroy R."/>
        </authorList>
    </citation>
    <scope>NUCLEOTIDE SEQUENCE</scope>
    <source>
        <strain evidence="3">B1-8020</strain>
    </source>
</reference>
<sequence length="362" mass="40836">MRVKSHKVTFSSVVLLIVLLCSALLLGLCYLSMYVNPADFWPAAVFTIIEFPAAIVNIALLLFTILRRSRFFWIPLVALVPFLFIADKQFKFSGRQDDGLPSGDTLTIISYNVGGFRLPRNGRKGADGVPATRQETLETLSGYDTDILCFQEFSIASLDSLPLLMEEYFDGYEYKYYFGNNDNVYSGNLTISRFPIKSSGVERFKQSSNLALYNDIDIGGRIIRVYNCHFQSYSISTAGLIKSMVEDKQVARRTGERVRGSILKRPKQVGQVLDNVRNSPNEALICGDFNDTPMSYTYNTLVKGRKDTFSEAGSGFAATYSRLWPLLRIDYVFVPGFFSVVSHETPHLEFSDHYPVMAVLKY</sequence>
<keyword evidence="3" id="KW-0255">Endonuclease</keyword>
<dbReference type="InterPro" id="IPR036691">
    <property type="entry name" value="Endo/exonu/phosph_ase_sf"/>
</dbReference>
<comment type="caution">
    <text evidence="3">The sequence shown here is derived from an EMBL/GenBank/DDBJ whole genome shotgun (WGS) entry which is preliminary data.</text>
</comment>
<dbReference type="GO" id="GO:0016020">
    <property type="term" value="C:membrane"/>
    <property type="evidence" value="ECO:0007669"/>
    <property type="project" value="GOC"/>
</dbReference>
<protein>
    <submittedName>
        <fullName evidence="3">Endonuclease/exonuclease/phosphatase family protein</fullName>
    </submittedName>
</protein>
<keyword evidence="1" id="KW-0472">Membrane</keyword>
<feature type="transmembrane region" description="Helical" evidence="1">
    <location>
        <begin position="40"/>
        <end position="63"/>
    </location>
</feature>
<gene>
    <name evidence="3" type="ORF">IAB81_05005</name>
</gene>
<evidence type="ECO:0000313" key="4">
    <source>
        <dbReference type="Proteomes" id="UP000823604"/>
    </source>
</evidence>
<reference evidence="3" key="2">
    <citation type="journal article" date="2021" name="PeerJ">
        <title>Extensive microbial diversity within the chicken gut microbiome revealed by metagenomics and culture.</title>
        <authorList>
            <person name="Gilroy R."/>
            <person name="Ravi A."/>
            <person name="Getino M."/>
            <person name="Pursley I."/>
            <person name="Horton D.L."/>
            <person name="Alikhan N.F."/>
            <person name="Baker D."/>
            <person name="Gharbi K."/>
            <person name="Hall N."/>
            <person name="Watson M."/>
            <person name="Adriaenssens E.M."/>
            <person name="Foster-Nyarko E."/>
            <person name="Jarju S."/>
            <person name="Secka A."/>
            <person name="Antonio M."/>
            <person name="Oren A."/>
            <person name="Chaudhuri R.R."/>
            <person name="La Ragione R."/>
            <person name="Hildebrand F."/>
            <person name="Pallen M.J."/>
        </authorList>
    </citation>
    <scope>NUCLEOTIDE SEQUENCE</scope>
    <source>
        <strain evidence="3">B1-8020</strain>
    </source>
</reference>
<dbReference type="Gene3D" id="3.60.10.10">
    <property type="entry name" value="Endonuclease/exonuclease/phosphatase"/>
    <property type="match status" value="1"/>
</dbReference>
<keyword evidence="3" id="KW-0540">Nuclease</keyword>
<accession>A0A9D9NH67</accession>
<dbReference type="AlphaFoldDB" id="A0A9D9NH67"/>
<keyword evidence="1" id="KW-0812">Transmembrane</keyword>
<feature type="domain" description="Endonuclease/exonuclease/phosphatase" evidence="2">
    <location>
        <begin position="109"/>
        <end position="353"/>
    </location>
</feature>
<dbReference type="Proteomes" id="UP000823604">
    <property type="component" value="Unassembled WGS sequence"/>
</dbReference>
<dbReference type="GO" id="GO:0004519">
    <property type="term" value="F:endonuclease activity"/>
    <property type="evidence" value="ECO:0007669"/>
    <property type="project" value="UniProtKB-KW"/>
</dbReference>
<dbReference type="InterPro" id="IPR005135">
    <property type="entry name" value="Endo/exonuclease/phosphatase"/>
</dbReference>
<dbReference type="GO" id="GO:0006506">
    <property type="term" value="P:GPI anchor biosynthetic process"/>
    <property type="evidence" value="ECO:0007669"/>
    <property type="project" value="TreeGrafter"/>
</dbReference>
<dbReference type="Pfam" id="PF03372">
    <property type="entry name" value="Exo_endo_phos"/>
    <property type="match status" value="1"/>
</dbReference>
<feature type="transmembrane region" description="Helical" evidence="1">
    <location>
        <begin position="12"/>
        <end position="34"/>
    </location>
</feature>
<dbReference type="PANTHER" id="PTHR14859:SF15">
    <property type="entry name" value="ENDONUCLEASE_EXONUCLEASE_PHOSPHATASE DOMAIN-CONTAINING PROTEIN"/>
    <property type="match status" value="1"/>
</dbReference>
<dbReference type="CDD" id="cd09084">
    <property type="entry name" value="EEP-2"/>
    <property type="match status" value="1"/>
</dbReference>
<keyword evidence="1" id="KW-1133">Transmembrane helix</keyword>
<dbReference type="PANTHER" id="PTHR14859">
    <property type="entry name" value="CALCOFLUOR WHITE HYPERSENSITIVE PROTEIN PRECURSOR"/>
    <property type="match status" value="1"/>
</dbReference>
<evidence type="ECO:0000256" key="1">
    <source>
        <dbReference type="SAM" id="Phobius"/>
    </source>
</evidence>
<proteinExistence type="predicted"/>
<dbReference type="EMBL" id="JADIMA010000045">
    <property type="protein sequence ID" value="MBO8472968.1"/>
    <property type="molecule type" value="Genomic_DNA"/>
</dbReference>
<keyword evidence="3" id="KW-0378">Hydrolase</keyword>
<dbReference type="InterPro" id="IPR051916">
    <property type="entry name" value="GPI-anchor_lipid_remodeler"/>
</dbReference>
<dbReference type="SUPFAM" id="SSF56219">
    <property type="entry name" value="DNase I-like"/>
    <property type="match status" value="1"/>
</dbReference>
<feature type="transmembrane region" description="Helical" evidence="1">
    <location>
        <begin position="70"/>
        <end position="86"/>
    </location>
</feature>
<evidence type="ECO:0000259" key="2">
    <source>
        <dbReference type="Pfam" id="PF03372"/>
    </source>
</evidence>
<name>A0A9D9NH67_9BACT</name>
<organism evidence="3 4">
    <name type="scientific">Candidatus Merdivivens pullicola</name>
    <dbReference type="NCBI Taxonomy" id="2840872"/>
    <lineage>
        <taxon>Bacteria</taxon>
        <taxon>Pseudomonadati</taxon>
        <taxon>Bacteroidota</taxon>
        <taxon>Bacteroidia</taxon>
        <taxon>Bacteroidales</taxon>
        <taxon>Muribaculaceae</taxon>
        <taxon>Muribaculaceae incertae sedis</taxon>
        <taxon>Candidatus Merdivivens</taxon>
    </lineage>
</organism>
<evidence type="ECO:0000313" key="3">
    <source>
        <dbReference type="EMBL" id="MBO8472968.1"/>
    </source>
</evidence>